<feature type="signal peptide" evidence="2">
    <location>
        <begin position="1"/>
        <end position="19"/>
    </location>
</feature>
<keyword evidence="2" id="KW-0732">Signal</keyword>
<comment type="caution">
    <text evidence="3">The sequence shown here is derived from an EMBL/GenBank/DDBJ whole genome shotgun (WGS) entry which is preliminary data.</text>
</comment>
<evidence type="ECO:0008006" key="5">
    <source>
        <dbReference type="Google" id="ProtNLM"/>
    </source>
</evidence>
<organism evidence="3 4">
    <name type="scientific">Winogradskyella arenosi</name>
    <dbReference type="NCBI Taxonomy" id="533325"/>
    <lineage>
        <taxon>Bacteria</taxon>
        <taxon>Pseudomonadati</taxon>
        <taxon>Bacteroidota</taxon>
        <taxon>Flavobacteriia</taxon>
        <taxon>Flavobacteriales</taxon>
        <taxon>Flavobacteriaceae</taxon>
        <taxon>Winogradskyella</taxon>
    </lineage>
</organism>
<dbReference type="EMBL" id="QPJO01000002">
    <property type="protein sequence ID" value="RCW92785.1"/>
    <property type="molecule type" value="Genomic_DNA"/>
</dbReference>
<accession>A0A368ZMC2</accession>
<feature type="coiled-coil region" evidence="1">
    <location>
        <begin position="43"/>
        <end position="99"/>
    </location>
</feature>
<keyword evidence="1" id="KW-0175">Coiled coil</keyword>
<evidence type="ECO:0000313" key="4">
    <source>
        <dbReference type="Proteomes" id="UP000253436"/>
    </source>
</evidence>
<dbReference type="OrthoDB" id="1466811at2"/>
<keyword evidence="4" id="KW-1185">Reference proteome</keyword>
<gene>
    <name evidence="3" type="ORF">DFQ08_102821</name>
</gene>
<proteinExistence type="predicted"/>
<dbReference type="Proteomes" id="UP000253436">
    <property type="component" value="Unassembled WGS sequence"/>
</dbReference>
<name>A0A368ZMC2_9FLAO</name>
<protein>
    <recommendedName>
        <fullName evidence="5">Outer membrane protein with beta-barrel domain</fullName>
    </recommendedName>
</protein>
<reference evidence="3 4" key="1">
    <citation type="submission" date="2018-07" db="EMBL/GenBank/DDBJ databases">
        <title>Genomic Encyclopedia of Type Strains, Phase III (KMG-III): the genomes of soil and plant-associated and newly described type strains.</title>
        <authorList>
            <person name="Whitman W."/>
        </authorList>
    </citation>
    <scope>NUCLEOTIDE SEQUENCE [LARGE SCALE GENOMIC DNA]</scope>
    <source>
        <strain evidence="3 4">CECT 7958</strain>
    </source>
</reference>
<feature type="chain" id="PRO_5016802570" description="Outer membrane protein with beta-barrel domain" evidence="2">
    <location>
        <begin position="20"/>
        <end position="353"/>
    </location>
</feature>
<dbReference type="AlphaFoldDB" id="A0A368ZMC2"/>
<evidence type="ECO:0000256" key="1">
    <source>
        <dbReference type="SAM" id="Coils"/>
    </source>
</evidence>
<evidence type="ECO:0000313" key="3">
    <source>
        <dbReference type="EMBL" id="RCW92785.1"/>
    </source>
</evidence>
<dbReference type="RefSeq" id="WP_114309613.1">
    <property type="nucleotide sequence ID" value="NZ_QPJO01000002.1"/>
</dbReference>
<evidence type="ECO:0000256" key="2">
    <source>
        <dbReference type="SAM" id="SignalP"/>
    </source>
</evidence>
<sequence length="353" mass="40263">MKQILLLSVILFYSSCVIAQTNTFEAQAAIIASKIDSITSTEKSALKKALKKLDKKVEQNEMTSETAEIEKKKLANYYAKRINEAVHNEEQNLQTLIRNKVSGKLELNEDENEEDTAFITVFEDENFYKDSISGLKIEKRFTTQFVLAFGVNKILNDDSGYYGDGFKSNILGNSELGFTFKYRFKEESNFLNLKFGLSMMVEDIRPKEDNDILVQNGDETTLQDIGFDLKRSRLDNISIGLPVHMELDFSKPQYHSKTEQTYLRSQRGFRLGLGGFFAVRVHTSQFIKYEENGSKFKLTETDNLNINTLSFGPSAYIGYSAVSLYAKYNLNPVFKNNPEDINILSVGLRFDIN</sequence>